<dbReference type="STRING" id="1051891.A0A0C3LGB1"/>
<dbReference type="SUPFAM" id="SSF48452">
    <property type="entry name" value="TPR-like"/>
    <property type="match status" value="1"/>
</dbReference>
<proteinExistence type="predicted"/>
<reference evidence="2 3" key="1">
    <citation type="submission" date="2014-04" db="EMBL/GenBank/DDBJ databases">
        <authorList>
            <consortium name="DOE Joint Genome Institute"/>
            <person name="Kuo A."/>
            <person name="Girlanda M."/>
            <person name="Perotto S."/>
            <person name="Kohler A."/>
            <person name="Nagy L.G."/>
            <person name="Floudas D."/>
            <person name="Copeland A."/>
            <person name="Barry K.W."/>
            <person name="Cichocki N."/>
            <person name="Veneault-Fourrey C."/>
            <person name="LaButti K."/>
            <person name="Lindquist E.A."/>
            <person name="Lipzen A."/>
            <person name="Lundell T."/>
            <person name="Morin E."/>
            <person name="Murat C."/>
            <person name="Sun H."/>
            <person name="Tunlid A."/>
            <person name="Henrissat B."/>
            <person name="Grigoriev I.V."/>
            <person name="Hibbett D.S."/>
            <person name="Martin F."/>
            <person name="Nordberg H.P."/>
            <person name="Cantor M.N."/>
            <person name="Hua S.X."/>
        </authorList>
    </citation>
    <scope>NUCLEOTIDE SEQUENCE [LARGE SCALE GENOMIC DNA]</scope>
    <source>
        <strain evidence="2 3">MUT 4182</strain>
    </source>
</reference>
<feature type="repeat" description="TPR" evidence="1">
    <location>
        <begin position="59"/>
        <end position="92"/>
    </location>
</feature>
<dbReference type="Proteomes" id="UP000054248">
    <property type="component" value="Unassembled WGS sequence"/>
</dbReference>
<keyword evidence="3" id="KW-1185">Reference proteome</keyword>
<dbReference type="InterPro" id="IPR011990">
    <property type="entry name" value="TPR-like_helical_dom_sf"/>
</dbReference>
<dbReference type="HOGENOM" id="CLU_1866611_0_0_1"/>
<dbReference type="EMBL" id="KN823172">
    <property type="protein sequence ID" value="KIO20492.1"/>
    <property type="molecule type" value="Genomic_DNA"/>
</dbReference>
<dbReference type="Gene3D" id="1.25.40.10">
    <property type="entry name" value="Tetratricopeptide repeat domain"/>
    <property type="match status" value="1"/>
</dbReference>
<reference evidence="3" key="2">
    <citation type="submission" date="2015-01" db="EMBL/GenBank/DDBJ databases">
        <title>Evolutionary Origins and Diversification of the Mycorrhizal Mutualists.</title>
        <authorList>
            <consortium name="DOE Joint Genome Institute"/>
            <consortium name="Mycorrhizal Genomics Consortium"/>
            <person name="Kohler A."/>
            <person name="Kuo A."/>
            <person name="Nagy L.G."/>
            <person name="Floudas D."/>
            <person name="Copeland A."/>
            <person name="Barry K.W."/>
            <person name="Cichocki N."/>
            <person name="Veneault-Fourrey C."/>
            <person name="LaButti K."/>
            <person name="Lindquist E.A."/>
            <person name="Lipzen A."/>
            <person name="Lundell T."/>
            <person name="Morin E."/>
            <person name="Murat C."/>
            <person name="Riley R."/>
            <person name="Ohm R."/>
            <person name="Sun H."/>
            <person name="Tunlid A."/>
            <person name="Henrissat B."/>
            <person name="Grigoriev I.V."/>
            <person name="Hibbett D.S."/>
            <person name="Martin F."/>
        </authorList>
    </citation>
    <scope>NUCLEOTIDE SEQUENCE [LARGE SCALE GENOMIC DNA]</scope>
    <source>
        <strain evidence="3">MUT 4182</strain>
    </source>
</reference>
<dbReference type="PROSITE" id="PS50005">
    <property type="entry name" value="TPR"/>
    <property type="match status" value="1"/>
</dbReference>
<dbReference type="OrthoDB" id="431454at2759"/>
<protein>
    <recommendedName>
        <fullName evidence="4">MalT-like TPR region domain-containing protein</fullName>
    </recommendedName>
</protein>
<evidence type="ECO:0000313" key="3">
    <source>
        <dbReference type="Proteomes" id="UP000054248"/>
    </source>
</evidence>
<dbReference type="PANTHER" id="PTHR10098:SF106">
    <property type="entry name" value="TETRATRICOPEPTIDE REPEAT PROTEIN 28-LIKE PROTEIN"/>
    <property type="match status" value="1"/>
</dbReference>
<dbReference type="AlphaFoldDB" id="A0A0C3LGB1"/>
<evidence type="ECO:0000256" key="1">
    <source>
        <dbReference type="PROSITE-ProRule" id="PRU00339"/>
    </source>
</evidence>
<sequence length="137" mass="15660">MRKSELQVKNAELGWQMYFVIYLSFQLVRTSIHSETIAKASYPQAQEIYARIGNEQGLANAILGLGTVYRVQHKYAEAEELYTRAQEIYNRVGNGLGRANTLHGLGQVNREQGRRMEAASFYAQARDLYSQSPDRRL</sequence>
<name>A0A0C3LGB1_9AGAM</name>
<dbReference type="Pfam" id="PF13424">
    <property type="entry name" value="TPR_12"/>
    <property type="match status" value="1"/>
</dbReference>
<evidence type="ECO:0008006" key="4">
    <source>
        <dbReference type="Google" id="ProtNLM"/>
    </source>
</evidence>
<dbReference type="SMART" id="SM00028">
    <property type="entry name" value="TPR"/>
    <property type="match status" value="2"/>
</dbReference>
<gene>
    <name evidence="2" type="ORF">M407DRAFT_29854</name>
</gene>
<dbReference type="PANTHER" id="PTHR10098">
    <property type="entry name" value="RAPSYN-RELATED"/>
    <property type="match status" value="1"/>
</dbReference>
<organism evidence="2 3">
    <name type="scientific">Tulasnella calospora MUT 4182</name>
    <dbReference type="NCBI Taxonomy" id="1051891"/>
    <lineage>
        <taxon>Eukaryota</taxon>
        <taxon>Fungi</taxon>
        <taxon>Dikarya</taxon>
        <taxon>Basidiomycota</taxon>
        <taxon>Agaricomycotina</taxon>
        <taxon>Agaricomycetes</taxon>
        <taxon>Cantharellales</taxon>
        <taxon>Tulasnellaceae</taxon>
        <taxon>Tulasnella</taxon>
    </lineage>
</organism>
<accession>A0A0C3LGB1</accession>
<dbReference type="InterPro" id="IPR019734">
    <property type="entry name" value="TPR_rpt"/>
</dbReference>
<evidence type="ECO:0000313" key="2">
    <source>
        <dbReference type="EMBL" id="KIO20492.1"/>
    </source>
</evidence>
<keyword evidence="1" id="KW-0802">TPR repeat</keyword>